<organism evidence="1 2">
    <name type="scientific">Natronococcus amylolyticus DSM 10524</name>
    <dbReference type="NCBI Taxonomy" id="1227497"/>
    <lineage>
        <taxon>Archaea</taxon>
        <taxon>Methanobacteriati</taxon>
        <taxon>Methanobacteriota</taxon>
        <taxon>Stenosarchaea group</taxon>
        <taxon>Halobacteria</taxon>
        <taxon>Halobacteriales</taxon>
        <taxon>Natrialbaceae</taxon>
        <taxon>Natronococcus</taxon>
    </lineage>
</organism>
<protein>
    <recommendedName>
        <fullName evidence="3">Multi-ubiquitin domain-containing protein</fullName>
    </recommendedName>
</protein>
<sequence length="83" mass="9180">MPQSVIVNGEEILVGENTTITVLRKAAGISDETIAFYQTDNDVVRLLQDDDVITEQVPEGATIEFHPGQIGLRSEDHSNDTRR</sequence>
<dbReference type="RefSeq" id="WP_005558336.1">
    <property type="nucleotide sequence ID" value="NZ_AOIB01000031.1"/>
</dbReference>
<gene>
    <name evidence="1" type="ORF">C491_17062</name>
</gene>
<name>L9X114_9EURY</name>
<dbReference type="EMBL" id="AOIB01000031">
    <property type="protein sequence ID" value="ELY55444.1"/>
    <property type="molecule type" value="Genomic_DNA"/>
</dbReference>
<comment type="caution">
    <text evidence="1">The sequence shown here is derived from an EMBL/GenBank/DDBJ whole genome shotgun (WGS) entry which is preliminary data.</text>
</comment>
<evidence type="ECO:0008006" key="3">
    <source>
        <dbReference type="Google" id="ProtNLM"/>
    </source>
</evidence>
<reference evidence="1 2" key="1">
    <citation type="journal article" date="2014" name="PLoS Genet.">
        <title>Phylogenetically driven sequencing of extremely halophilic archaea reveals strategies for static and dynamic osmo-response.</title>
        <authorList>
            <person name="Becker E.A."/>
            <person name="Seitzer P.M."/>
            <person name="Tritt A."/>
            <person name="Larsen D."/>
            <person name="Krusor M."/>
            <person name="Yao A.I."/>
            <person name="Wu D."/>
            <person name="Madern D."/>
            <person name="Eisen J.A."/>
            <person name="Darling A.E."/>
            <person name="Facciotti M.T."/>
        </authorList>
    </citation>
    <scope>NUCLEOTIDE SEQUENCE [LARGE SCALE GENOMIC DNA]</scope>
    <source>
        <strain evidence="1 2">DSM 10524</strain>
    </source>
</reference>
<keyword evidence="2" id="KW-1185">Reference proteome</keyword>
<proteinExistence type="predicted"/>
<dbReference type="OrthoDB" id="203594at2157"/>
<evidence type="ECO:0000313" key="1">
    <source>
        <dbReference type="EMBL" id="ELY55444.1"/>
    </source>
</evidence>
<dbReference type="Proteomes" id="UP000011688">
    <property type="component" value="Unassembled WGS sequence"/>
</dbReference>
<accession>L9X114</accession>
<dbReference type="AlphaFoldDB" id="L9X114"/>
<evidence type="ECO:0000313" key="2">
    <source>
        <dbReference type="Proteomes" id="UP000011688"/>
    </source>
</evidence>